<organism evidence="2 3">
    <name type="scientific">Microtetraspora malaysiensis</name>
    <dbReference type="NCBI Taxonomy" id="161358"/>
    <lineage>
        <taxon>Bacteria</taxon>
        <taxon>Bacillati</taxon>
        <taxon>Actinomycetota</taxon>
        <taxon>Actinomycetes</taxon>
        <taxon>Streptosporangiales</taxon>
        <taxon>Streptosporangiaceae</taxon>
        <taxon>Microtetraspora</taxon>
    </lineage>
</organism>
<protein>
    <submittedName>
        <fullName evidence="2">Uncharacterized protein</fullName>
    </submittedName>
</protein>
<evidence type="ECO:0000313" key="2">
    <source>
        <dbReference type="EMBL" id="MFF3665459.1"/>
    </source>
</evidence>
<proteinExistence type="predicted"/>
<feature type="region of interest" description="Disordered" evidence="1">
    <location>
        <begin position="25"/>
        <end position="51"/>
    </location>
</feature>
<dbReference type="Proteomes" id="UP001602013">
    <property type="component" value="Unassembled WGS sequence"/>
</dbReference>
<dbReference type="RefSeq" id="WP_387409455.1">
    <property type="nucleotide sequence ID" value="NZ_JBIASD010000004.1"/>
</dbReference>
<accession>A0ABW6SN76</accession>
<gene>
    <name evidence="2" type="ORF">ACFYXI_07675</name>
</gene>
<evidence type="ECO:0000256" key="1">
    <source>
        <dbReference type="SAM" id="MobiDB-lite"/>
    </source>
</evidence>
<sequence length="51" mass="5219">MGCGCGKNKQQYEVVAGGRVIYTTTSKPAAEGVSQRHPGSEVRPKAAANAG</sequence>
<name>A0ABW6SN76_9ACTN</name>
<comment type="caution">
    <text evidence="2">The sequence shown here is derived from an EMBL/GenBank/DDBJ whole genome shotgun (WGS) entry which is preliminary data.</text>
</comment>
<keyword evidence="3" id="KW-1185">Reference proteome</keyword>
<evidence type="ECO:0000313" key="3">
    <source>
        <dbReference type="Proteomes" id="UP001602013"/>
    </source>
</evidence>
<dbReference type="EMBL" id="JBIASD010000004">
    <property type="protein sequence ID" value="MFF3665459.1"/>
    <property type="molecule type" value="Genomic_DNA"/>
</dbReference>
<reference evidence="2 3" key="1">
    <citation type="submission" date="2024-10" db="EMBL/GenBank/DDBJ databases">
        <title>The Natural Products Discovery Center: Release of the First 8490 Sequenced Strains for Exploring Actinobacteria Biosynthetic Diversity.</title>
        <authorList>
            <person name="Kalkreuter E."/>
            <person name="Kautsar S.A."/>
            <person name="Yang D."/>
            <person name="Bader C.D."/>
            <person name="Teijaro C.N."/>
            <person name="Fluegel L."/>
            <person name="Davis C.M."/>
            <person name="Simpson J.R."/>
            <person name="Lauterbach L."/>
            <person name="Steele A.D."/>
            <person name="Gui C."/>
            <person name="Meng S."/>
            <person name="Li G."/>
            <person name="Viehrig K."/>
            <person name="Ye F."/>
            <person name="Su P."/>
            <person name="Kiefer A.F."/>
            <person name="Nichols A."/>
            <person name="Cepeda A.J."/>
            <person name="Yan W."/>
            <person name="Fan B."/>
            <person name="Jiang Y."/>
            <person name="Adhikari A."/>
            <person name="Zheng C.-J."/>
            <person name="Schuster L."/>
            <person name="Cowan T.M."/>
            <person name="Smanski M.J."/>
            <person name="Chevrette M.G."/>
            <person name="De Carvalho L.P.S."/>
            <person name="Shen B."/>
        </authorList>
    </citation>
    <scope>NUCLEOTIDE SEQUENCE [LARGE SCALE GENOMIC DNA]</scope>
    <source>
        <strain evidence="2 3">NPDC002173</strain>
    </source>
</reference>